<keyword evidence="2" id="KW-1185">Reference proteome</keyword>
<name>K6VKB1_PLACD</name>
<proteinExistence type="predicted"/>
<dbReference type="VEuPathDB" id="PlasmoDB:PCYB_006310"/>
<gene>
    <name evidence="1" type="ORF">PCYB_006310</name>
</gene>
<dbReference type="GeneID" id="14696424"/>
<dbReference type="OrthoDB" id="46564at2759"/>
<evidence type="ECO:0000313" key="1">
    <source>
        <dbReference type="EMBL" id="GAB69882.1"/>
    </source>
</evidence>
<sequence length="136" mass="15762">MILFLLYECAIRHNQLNATQWKKKKRKLYEHMRKDFLQISLVKDIYHLRAHVKNKINLMNFFGIIFSDSNDGSLGNGDSRQHVGGAILNGKGETWGKQILLYNEAKIIDLLKKNEIDKSILSEAFTPMTKIFCTSF</sequence>
<dbReference type="KEGG" id="pcy:PCYB_006310"/>
<evidence type="ECO:0000313" key="2">
    <source>
        <dbReference type="Proteomes" id="UP000006319"/>
    </source>
</evidence>
<dbReference type="RefSeq" id="XP_004228100.1">
    <property type="nucleotide sequence ID" value="XM_004228052.1"/>
</dbReference>
<reference evidence="1 2" key="1">
    <citation type="journal article" date="2012" name="Nat. Genet.">
        <title>Plasmodium cynomolgi genome sequences provide insight into Plasmodium vivax and the monkey malaria clade.</title>
        <authorList>
            <person name="Tachibana S."/>
            <person name="Sullivan S.A."/>
            <person name="Kawai S."/>
            <person name="Nakamura S."/>
            <person name="Kim H.R."/>
            <person name="Goto N."/>
            <person name="Arisue N."/>
            <person name="Palacpac N.M.Q."/>
            <person name="Honma H."/>
            <person name="Yagi M."/>
            <person name="Tougan T."/>
            <person name="Katakai Y."/>
            <person name="Kaneko O."/>
            <person name="Mita T."/>
            <person name="Kita K."/>
            <person name="Yasutomi Y."/>
            <person name="Sutton P.L."/>
            <person name="Shakhbatyan R."/>
            <person name="Horii T."/>
            <person name="Yasunaga T."/>
            <person name="Barnwell J.W."/>
            <person name="Escalante A.A."/>
            <person name="Carlton J.M."/>
            <person name="Tanabe K."/>
        </authorList>
    </citation>
    <scope>NUCLEOTIDE SEQUENCE [LARGE SCALE GENOMIC DNA]</scope>
    <source>
        <strain evidence="1 2">B</strain>
    </source>
</reference>
<dbReference type="AlphaFoldDB" id="K6VKB1"/>
<dbReference type="EMBL" id="DF158065">
    <property type="protein sequence ID" value="GAB69882.1"/>
    <property type="molecule type" value="Genomic_DNA"/>
</dbReference>
<organism evidence="1 2">
    <name type="scientific">Plasmodium cynomolgi (strain B)</name>
    <dbReference type="NCBI Taxonomy" id="1120755"/>
    <lineage>
        <taxon>Eukaryota</taxon>
        <taxon>Sar</taxon>
        <taxon>Alveolata</taxon>
        <taxon>Apicomplexa</taxon>
        <taxon>Aconoidasida</taxon>
        <taxon>Haemosporida</taxon>
        <taxon>Plasmodiidae</taxon>
        <taxon>Plasmodium</taxon>
        <taxon>Plasmodium (Plasmodium)</taxon>
    </lineage>
</organism>
<dbReference type="Proteomes" id="UP000006319">
    <property type="component" value="Unassembled WGS sequence"/>
</dbReference>
<dbReference type="PhylomeDB" id="K6VKB1"/>
<protein>
    <submittedName>
        <fullName evidence="1">Uncharacterized protein</fullName>
    </submittedName>
</protein>
<accession>K6VKB1</accession>